<proteinExistence type="inferred from homology"/>
<dbReference type="PANTHER" id="PTHR48412">
    <property type="entry name" value="ARM REPEAT SUPERFAMILY PROTEIN"/>
    <property type="match status" value="1"/>
</dbReference>
<feature type="region of interest" description="Disordered" evidence="2">
    <location>
        <begin position="966"/>
        <end position="1111"/>
    </location>
</feature>
<dbReference type="EMBL" id="OX459120">
    <property type="protein sequence ID" value="CAI9099900.1"/>
    <property type="molecule type" value="Genomic_DNA"/>
</dbReference>
<dbReference type="Pfam" id="PF08161">
    <property type="entry name" value="RRP12_HEAT"/>
    <property type="match status" value="1"/>
</dbReference>
<dbReference type="Pfam" id="PF25772">
    <property type="entry name" value="HEAT_RRP12_N"/>
    <property type="match status" value="1"/>
</dbReference>
<dbReference type="PANTHER" id="PTHR48412:SF1">
    <property type="entry name" value="ARM REPEAT SUPERFAMILY PROTEIN"/>
    <property type="match status" value="1"/>
</dbReference>
<dbReference type="InterPro" id="IPR016024">
    <property type="entry name" value="ARM-type_fold"/>
</dbReference>
<feature type="compositionally biased region" description="Basic and acidic residues" evidence="2">
    <location>
        <begin position="1006"/>
        <end position="1016"/>
    </location>
</feature>
<feature type="domain" description="RRP12 N-terminal HEAT" evidence="4">
    <location>
        <begin position="4"/>
        <end position="281"/>
    </location>
</feature>
<evidence type="ECO:0000259" key="4">
    <source>
        <dbReference type="Pfam" id="PF25772"/>
    </source>
</evidence>
<feature type="compositionally biased region" description="Basic and acidic residues" evidence="2">
    <location>
        <begin position="1038"/>
        <end position="1050"/>
    </location>
</feature>
<feature type="compositionally biased region" description="Basic and acidic residues" evidence="2">
    <location>
        <begin position="1077"/>
        <end position="1091"/>
    </location>
</feature>
<evidence type="ECO:0000256" key="1">
    <source>
        <dbReference type="ARBA" id="ARBA00007690"/>
    </source>
</evidence>
<evidence type="ECO:0000256" key="2">
    <source>
        <dbReference type="SAM" id="MobiDB-lite"/>
    </source>
</evidence>
<sequence>MEGFSSATDICQQLLDRYGNSSAPQHRHLCATAAATRSLIQSESLDLTPFSYFAATISTLADETAQLDSNALAAVSSFLTIVLPLLPESAISPDKAKEAVEVLVERINMSGNKASLGNANVRSLVKSLGALLGFCNLADWDSIKLGFEILLKFSIDKRPKVRKCAQDCLLALFKSLKASVVIEEVSRTLHSMLKNQISLAAKESDLKAVDGSRVDLMSKPDLQEIMHMLNLLKSIVPHLSKKVCAKVLSRLLKLLTCEYAALSKHILEIIQVMFETSTVEVIARDIEKVITNLVSYISSKENNPSELVLCAANLLKHAINKLHATDMTERNSLLQSIIGALAGLLSSEAGTALQAANILKELINQHVGAKLVLETDVQLEGDKSICRSRLRAVKSVCGIFDDLLKAEVVPNEYLLGVISVLFLRLGEESGIYMKSIVLKLAEVMQSSSISASDTENLRKCIGAAVVSMGPEKLLALLPISLNPKDFSCSNLWLIPILKDYVVGSSLQFFMEYFVTLADSFQRESMKGEEMETYANNCWELLPAFCRFPTDTYKHFGSLAKLLVSLIKDSPRLEYIAVSLQELVNVNKQVLASDDHSVTELPKSENFPENIWSKHAYSKKIANKNIRALASCSEELLRALIDVFFKLPSDRHENLKDVIGCLASISDPSTIRSIYFSSLKRLQLIKDLGGSEELEFLMDSSDGSKETNATSPEKHAARCLLLKLASCVVDGASEELINLLFKFTCHSLEVTEGTGLPEAYQTLSSILEKHAAFCSAQFVGVMELLLKLKSPTDIASLKSRFNCLRTLLIHALKENLDEENTQAFFILNEIIVALKDSNEEGRKAAYDMLTEVNASLRKNSNSSDDGLHQKLINMVIGYLADSSPHIKSGAVSALSVLIYSDIDLCISVPELIPSVLELLQMKKKSIEVIKVIVILEIMVRKCGVALVKSLVPLKYKDFLQSVLENRHGKTTSKDTSTSENESKPSDSSPRGLKRKKHEDSTFLLKEGGSKVSRERPRDKRPKGSKYGAKEPYNSSGHTDTQKFMKGKENPHRQKSKPHGRDKREGAFKTQSGGKRKVHWAENNKNPKGDSHKPAAQSSKFKRVGKKRSKFQK</sequence>
<dbReference type="SUPFAM" id="SSF48371">
    <property type="entry name" value="ARM repeat"/>
    <property type="match status" value="2"/>
</dbReference>
<feature type="compositionally biased region" description="Basic residues" evidence="2">
    <location>
        <begin position="1098"/>
        <end position="1111"/>
    </location>
</feature>
<dbReference type="InterPro" id="IPR012978">
    <property type="entry name" value="HEAT_RRP12"/>
</dbReference>
<name>A0AAV1CY86_OLDCO</name>
<reference evidence="5" key="1">
    <citation type="submission" date="2023-03" db="EMBL/GenBank/DDBJ databases">
        <authorList>
            <person name="Julca I."/>
        </authorList>
    </citation>
    <scope>NUCLEOTIDE SEQUENCE</scope>
</reference>
<evidence type="ECO:0000313" key="5">
    <source>
        <dbReference type="EMBL" id="CAI9099900.1"/>
    </source>
</evidence>
<dbReference type="InterPro" id="IPR011989">
    <property type="entry name" value="ARM-like"/>
</dbReference>
<organism evidence="5 6">
    <name type="scientific">Oldenlandia corymbosa var. corymbosa</name>
    <dbReference type="NCBI Taxonomy" id="529605"/>
    <lineage>
        <taxon>Eukaryota</taxon>
        <taxon>Viridiplantae</taxon>
        <taxon>Streptophyta</taxon>
        <taxon>Embryophyta</taxon>
        <taxon>Tracheophyta</taxon>
        <taxon>Spermatophyta</taxon>
        <taxon>Magnoliopsida</taxon>
        <taxon>eudicotyledons</taxon>
        <taxon>Gunneridae</taxon>
        <taxon>Pentapetalae</taxon>
        <taxon>asterids</taxon>
        <taxon>lamiids</taxon>
        <taxon>Gentianales</taxon>
        <taxon>Rubiaceae</taxon>
        <taxon>Rubioideae</taxon>
        <taxon>Spermacoceae</taxon>
        <taxon>Hedyotis-Oldenlandia complex</taxon>
        <taxon>Oldenlandia</taxon>
    </lineage>
</organism>
<dbReference type="Gene3D" id="1.25.10.10">
    <property type="entry name" value="Leucine-rich Repeat Variant"/>
    <property type="match status" value="1"/>
</dbReference>
<protein>
    <submittedName>
        <fullName evidence="5">OLC1v1036792C3</fullName>
    </submittedName>
</protein>
<dbReference type="AlphaFoldDB" id="A0AAV1CY86"/>
<gene>
    <name evidence="5" type="ORF">OLC1_LOCUS9835</name>
</gene>
<accession>A0AAV1CY86</accession>
<keyword evidence="6" id="KW-1185">Reference proteome</keyword>
<evidence type="ECO:0000259" key="3">
    <source>
        <dbReference type="Pfam" id="PF08161"/>
    </source>
</evidence>
<dbReference type="InterPro" id="IPR057860">
    <property type="entry name" value="HEAT_RRP12_N"/>
</dbReference>
<evidence type="ECO:0000313" key="6">
    <source>
        <dbReference type="Proteomes" id="UP001161247"/>
    </source>
</evidence>
<comment type="similarity">
    <text evidence="1">Belongs to the RRP12 family.</text>
</comment>
<feature type="domain" description="RRP12 HEAT" evidence="3">
    <location>
        <begin position="350"/>
        <end position="643"/>
    </location>
</feature>
<dbReference type="Proteomes" id="UP001161247">
    <property type="component" value="Chromosome 3"/>
</dbReference>